<dbReference type="InterPro" id="IPR050297">
    <property type="entry name" value="LipidA_mod_glycosyltrf_83"/>
</dbReference>
<feature type="transmembrane region" description="Helical" evidence="8">
    <location>
        <begin position="104"/>
        <end position="121"/>
    </location>
</feature>
<evidence type="ECO:0000259" key="9">
    <source>
        <dbReference type="Pfam" id="PF13231"/>
    </source>
</evidence>
<dbReference type="PANTHER" id="PTHR33908">
    <property type="entry name" value="MANNOSYLTRANSFERASE YKCB-RELATED"/>
    <property type="match status" value="1"/>
</dbReference>
<feature type="transmembrane region" description="Helical" evidence="8">
    <location>
        <begin position="321"/>
        <end position="338"/>
    </location>
</feature>
<feature type="transmembrane region" description="Helical" evidence="8">
    <location>
        <begin position="156"/>
        <end position="174"/>
    </location>
</feature>
<comment type="caution">
    <text evidence="10">The sequence shown here is derived from an EMBL/GenBank/DDBJ whole genome shotgun (WGS) entry which is preliminary data.</text>
</comment>
<dbReference type="GO" id="GO:0009103">
    <property type="term" value="P:lipopolysaccharide biosynthetic process"/>
    <property type="evidence" value="ECO:0007669"/>
    <property type="project" value="UniProtKB-ARBA"/>
</dbReference>
<evidence type="ECO:0000256" key="2">
    <source>
        <dbReference type="ARBA" id="ARBA00022475"/>
    </source>
</evidence>
<keyword evidence="2" id="KW-1003">Cell membrane</keyword>
<feature type="domain" description="Glycosyltransferase RgtA/B/C/D-like" evidence="9">
    <location>
        <begin position="80"/>
        <end position="235"/>
    </location>
</feature>
<dbReference type="EMBL" id="MNYI01000068">
    <property type="protein sequence ID" value="OIP41867.1"/>
    <property type="molecule type" value="Genomic_DNA"/>
</dbReference>
<comment type="subcellular location">
    <subcellularLocation>
        <location evidence="1">Cell membrane</location>
        <topology evidence="1">Multi-pass membrane protein</topology>
    </subcellularLocation>
</comment>
<keyword evidence="4" id="KW-0808">Transferase</keyword>
<dbReference type="GO" id="GO:0016763">
    <property type="term" value="F:pentosyltransferase activity"/>
    <property type="evidence" value="ECO:0007669"/>
    <property type="project" value="TreeGrafter"/>
</dbReference>
<keyword evidence="3" id="KW-0328">Glycosyltransferase</keyword>
<reference evidence="10 11" key="1">
    <citation type="journal article" date="2016" name="Environ. Microbiol.">
        <title>Genomic resolution of a cold subsurface aquifer community provides metabolic insights for novel microbes adapted to high CO concentrations.</title>
        <authorList>
            <person name="Probst A.J."/>
            <person name="Castelle C.J."/>
            <person name="Singh A."/>
            <person name="Brown C.T."/>
            <person name="Anantharaman K."/>
            <person name="Sharon I."/>
            <person name="Hug L.A."/>
            <person name="Burstein D."/>
            <person name="Emerson J.B."/>
            <person name="Thomas B.C."/>
            <person name="Banfield J.F."/>
        </authorList>
    </citation>
    <scope>NUCLEOTIDE SEQUENCE [LARGE SCALE GENOMIC DNA]</scope>
    <source>
        <strain evidence="10">CG2_30_40_21</strain>
    </source>
</reference>
<keyword evidence="7 8" id="KW-0472">Membrane</keyword>
<dbReference type="InterPro" id="IPR038731">
    <property type="entry name" value="RgtA/B/C-like"/>
</dbReference>
<feature type="transmembrane region" description="Helical" evidence="8">
    <location>
        <begin position="219"/>
        <end position="238"/>
    </location>
</feature>
<evidence type="ECO:0000256" key="4">
    <source>
        <dbReference type="ARBA" id="ARBA00022679"/>
    </source>
</evidence>
<dbReference type="GO" id="GO:0005886">
    <property type="term" value="C:plasma membrane"/>
    <property type="evidence" value="ECO:0007669"/>
    <property type="project" value="UniProtKB-SubCell"/>
</dbReference>
<accession>A0A1J5E2M5</accession>
<evidence type="ECO:0000256" key="7">
    <source>
        <dbReference type="ARBA" id="ARBA00023136"/>
    </source>
</evidence>
<dbReference type="Pfam" id="PF13231">
    <property type="entry name" value="PMT_2"/>
    <property type="match status" value="1"/>
</dbReference>
<protein>
    <recommendedName>
        <fullName evidence="9">Glycosyltransferase RgtA/B/C/D-like domain-containing protein</fullName>
    </recommendedName>
</protein>
<name>A0A1J5E2M5_9BACT</name>
<evidence type="ECO:0000256" key="6">
    <source>
        <dbReference type="ARBA" id="ARBA00022989"/>
    </source>
</evidence>
<gene>
    <name evidence="10" type="ORF">AUJ95_02605</name>
</gene>
<keyword evidence="5 8" id="KW-0812">Transmembrane</keyword>
<organism evidence="10 11">
    <name type="scientific">Candidatus Desantisbacteria bacterium CG2_30_40_21</name>
    <dbReference type="NCBI Taxonomy" id="1817895"/>
    <lineage>
        <taxon>Bacteria</taxon>
        <taxon>Candidatus Desantisiibacteriota</taxon>
    </lineage>
</organism>
<dbReference type="Proteomes" id="UP000183085">
    <property type="component" value="Unassembled WGS sequence"/>
</dbReference>
<feature type="transmembrane region" description="Helical" evidence="8">
    <location>
        <begin position="300"/>
        <end position="315"/>
    </location>
</feature>
<dbReference type="PANTHER" id="PTHR33908:SF11">
    <property type="entry name" value="MEMBRANE PROTEIN"/>
    <property type="match status" value="1"/>
</dbReference>
<feature type="transmembrane region" description="Helical" evidence="8">
    <location>
        <begin position="345"/>
        <end position="366"/>
    </location>
</feature>
<keyword evidence="6 8" id="KW-1133">Transmembrane helix</keyword>
<feature type="transmembrane region" description="Helical" evidence="8">
    <location>
        <begin position="180"/>
        <end position="207"/>
    </location>
</feature>
<feature type="transmembrane region" description="Helical" evidence="8">
    <location>
        <begin position="127"/>
        <end position="149"/>
    </location>
</feature>
<feature type="transmembrane region" description="Helical" evidence="8">
    <location>
        <begin position="18"/>
        <end position="36"/>
    </location>
</feature>
<evidence type="ECO:0000313" key="11">
    <source>
        <dbReference type="Proteomes" id="UP000183085"/>
    </source>
</evidence>
<evidence type="ECO:0000313" key="10">
    <source>
        <dbReference type="EMBL" id="OIP41867.1"/>
    </source>
</evidence>
<dbReference type="AlphaFoldDB" id="A0A1J5E2M5"/>
<evidence type="ECO:0000256" key="8">
    <source>
        <dbReference type="SAM" id="Phobius"/>
    </source>
</evidence>
<evidence type="ECO:0000256" key="1">
    <source>
        <dbReference type="ARBA" id="ARBA00004651"/>
    </source>
</evidence>
<dbReference type="STRING" id="1817895.AUJ95_02605"/>
<sequence length="477" mass="56213">MNNYQVKIMHNLLKHSKLFLSLIAIIIILSAYFYHFSDIPFVRMDEGVLMEAPYRLATQGQFGSPMLENGGNQAHYFHIHPPVYYLGLALTFKQFGFGIFQGRSLSFFFAIISMFLFFQILKETGLINKLPLIFVFILWMTTPLFFVLSKTIRPEILMLLWTCLSYWLLLRWLKYNQNRYVIAGAVINTLMLLTHMYGLPLFFLWLFELLRKRSWKPCMIFIGMFLLPLIPYIIWIMGDSQAFLHQVIADRSEFRVHFINKVFGLLMLLFTSKKITLMVLMLFGGLIIMLRNKLSQIQQHLLFVSVLFVSQFFVLPKFNELYFILMLPIILIVWLSLITAKNKKIITTFLILVCVVNISGLIKYIYQYRQFDFKAYQDSLNQYIPNKPNLFVLGPMSLYPIFHQTHFSAHEAFVLPRDFSRLKKVIQKANYIVIENYELDNRMKELIINNKKSITQIISPYYGSEGLSRNNIITIYH</sequence>
<feature type="transmembrane region" description="Helical" evidence="8">
    <location>
        <begin position="258"/>
        <end position="288"/>
    </location>
</feature>
<evidence type="ECO:0000256" key="5">
    <source>
        <dbReference type="ARBA" id="ARBA00022692"/>
    </source>
</evidence>
<proteinExistence type="predicted"/>
<evidence type="ECO:0000256" key="3">
    <source>
        <dbReference type="ARBA" id="ARBA00022676"/>
    </source>
</evidence>